<evidence type="ECO:0000313" key="1">
    <source>
        <dbReference type="EMBL" id="BBL45248.1"/>
    </source>
</evidence>
<reference evidence="2" key="1">
    <citation type="journal article" date="2022" name="Int. J. Syst. Evol. Microbiol.">
        <title>Nanobdella aerobiophila gen. nov., sp. nov., a thermoacidophilic, obligate ectosymbiotic archaeon, and proposal of Nanobdellaceae fam. nov., Nanobdellales ord. nov. and Nanobdellia class. nov.</title>
        <authorList>
            <person name="Kato S."/>
            <person name="Ogasawara A."/>
            <person name="Itoh T."/>
            <person name="Sakai H.D."/>
            <person name="Shimizu M."/>
            <person name="Yuki M."/>
            <person name="Kaneko M."/>
            <person name="Takashina T."/>
            <person name="Ohkuma M."/>
        </authorList>
    </citation>
    <scope>NUCLEOTIDE SEQUENCE [LARGE SCALE GENOMIC DNA]</scope>
    <source>
        <strain evidence="2">MJ1</strain>
    </source>
</reference>
<proteinExistence type="predicted"/>
<dbReference type="EMBL" id="AP019769">
    <property type="protein sequence ID" value="BBL45248.1"/>
    <property type="molecule type" value="Genomic_DNA"/>
</dbReference>
<dbReference type="Proteomes" id="UP001055553">
    <property type="component" value="Chromosome"/>
</dbReference>
<evidence type="ECO:0008006" key="3">
    <source>
        <dbReference type="Google" id="ProtNLM"/>
    </source>
</evidence>
<evidence type="ECO:0000313" key="2">
    <source>
        <dbReference type="Proteomes" id="UP001055553"/>
    </source>
</evidence>
<organism evidence="1 2">
    <name type="scientific">Nanobdella aerobiophila</name>
    <dbReference type="NCBI Taxonomy" id="2586965"/>
    <lineage>
        <taxon>Archaea</taxon>
        <taxon>Nanobdellota</taxon>
        <taxon>Nanobdellia</taxon>
        <taxon>Nanobdellales</taxon>
        <taxon>Nanobdellaceae</taxon>
        <taxon>Nanobdella</taxon>
    </lineage>
</organism>
<accession>A0A915SJU1</accession>
<protein>
    <recommendedName>
        <fullName evidence="3">DUF429 domain-containing protein</fullName>
    </recommendedName>
</protein>
<dbReference type="KEGG" id="naer:MJ1_0071"/>
<dbReference type="RefSeq" id="WP_258393289.1">
    <property type="nucleotide sequence ID" value="NZ_AP019769.1"/>
</dbReference>
<sequence length="161" mass="19264">MDNILGLDLSAKEKNKTGYFYIKDNVNYGILHKDKDIINLIKEVGFKFVFIDAPVSYEYPYRIEERLLYKEGFKPLPLSIKSMKALYERTNYIMGQLKDIKFIETFPRAVEKILKLKYEYFDHIFRYKDIYDAYLAFLSGLFYINNKYKKYGELVLPKLDP</sequence>
<name>A0A915SJU1_9ARCH</name>
<keyword evidence="2" id="KW-1185">Reference proteome</keyword>
<dbReference type="GeneID" id="74568023"/>
<gene>
    <name evidence="1" type="ORF">MJ1_0071</name>
</gene>
<dbReference type="AlphaFoldDB" id="A0A915SJU1"/>